<evidence type="ECO:0000256" key="3">
    <source>
        <dbReference type="ARBA" id="ARBA00022475"/>
    </source>
</evidence>
<comment type="similarity">
    <text evidence="7">Belongs to the binding-protein-dependent transport system permease family.</text>
</comment>
<dbReference type="EMBL" id="PDSK01000157">
    <property type="protein sequence ID" value="PIE31289.1"/>
    <property type="molecule type" value="Genomic_DNA"/>
</dbReference>
<keyword evidence="6 7" id="KW-0472">Membrane</keyword>
<dbReference type="InterPro" id="IPR035906">
    <property type="entry name" value="MetI-like_sf"/>
</dbReference>
<dbReference type="GO" id="GO:0031460">
    <property type="term" value="P:glycine betaine transport"/>
    <property type="evidence" value="ECO:0007669"/>
    <property type="project" value="TreeGrafter"/>
</dbReference>
<dbReference type="FunFam" id="1.10.3720.10:FF:000001">
    <property type="entry name" value="Glycine betaine ABC transporter, permease"/>
    <property type="match status" value="1"/>
</dbReference>
<evidence type="ECO:0000256" key="2">
    <source>
        <dbReference type="ARBA" id="ARBA00022448"/>
    </source>
</evidence>
<dbReference type="GO" id="GO:0015226">
    <property type="term" value="F:carnitine transmembrane transporter activity"/>
    <property type="evidence" value="ECO:0007669"/>
    <property type="project" value="TreeGrafter"/>
</dbReference>
<feature type="domain" description="ABC transmembrane type-1" evidence="8">
    <location>
        <begin position="93"/>
        <end position="272"/>
    </location>
</feature>
<feature type="transmembrane region" description="Helical" evidence="7">
    <location>
        <begin position="220"/>
        <end position="239"/>
    </location>
</feature>
<evidence type="ECO:0000313" key="9">
    <source>
        <dbReference type="EMBL" id="PIE31289.1"/>
    </source>
</evidence>
<dbReference type="GO" id="GO:0005275">
    <property type="term" value="F:amine transmembrane transporter activity"/>
    <property type="evidence" value="ECO:0007669"/>
    <property type="project" value="TreeGrafter"/>
</dbReference>
<comment type="caution">
    <text evidence="9">The sequence shown here is derived from an EMBL/GenBank/DDBJ whole genome shotgun (WGS) entry which is preliminary data.</text>
</comment>
<dbReference type="SUPFAM" id="SSF161098">
    <property type="entry name" value="MetI-like"/>
    <property type="match status" value="1"/>
</dbReference>
<evidence type="ECO:0000256" key="1">
    <source>
        <dbReference type="ARBA" id="ARBA00004141"/>
    </source>
</evidence>
<dbReference type="PANTHER" id="PTHR47737:SF1">
    <property type="entry name" value="GLYCINE BETAINE_PROLINE BETAINE TRANSPORT SYSTEM PERMEASE PROTEIN PROW"/>
    <property type="match status" value="1"/>
</dbReference>
<reference evidence="9 10" key="1">
    <citation type="submission" date="2017-10" db="EMBL/GenBank/DDBJ databases">
        <title>Novel microbial diversity and functional potential in the marine mammal oral microbiome.</title>
        <authorList>
            <person name="Dudek N.K."/>
            <person name="Sun C.L."/>
            <person name="Burstein D."/>
            <person name="Kantor R.S."/>
            <person name="Aliaga Goltsman D.S."/>
            <person name="Bik E.M."/>
            <person name="Thomas B.C."/>
            <person name="Banfield J.F."/>
            <person name="Relman D.A."/>
        </authorList>
    </citation>
    <scope>NUCLEOTIDE SEQUENCE [LARGE SCALE GENOMIC DNA]</scope>
    <source>
        <strain evidence="9">DOLJORAL78_47_16</strain>
    </source>
</reference>
<evidence type="ECO:0000256" key="7">
    <source>
        <dbReference type="RuleBase" id="RU363032"/>
    </source>
</evidence>
<dbReference type="Pfam" id="PF00528">
    <property type="entry name" value="BPD_transp_1"/>
    <property type="match status" value="1"/>
</dbReference>
<feature type="transmembrane region" description="Helical" evidence="7">
    <location>
        <begin position="140"/>
        <end position="167"/>
    </location>
</feature>
<evidence type="ECO:0000256" key="6">
    <source>
        <dbReference type="ARBA" id="ARBA00023136"/>
    </source>
</evidence>
<dbReference type="CDD" id="cd06261">
    <property type="entry name" value="TM_PBP2"/>
    <property type="match status" value="1"/>
</dbReference>
<evidence type="ECO:0000256" key="5">
    <source>
        <dbReference type="ARBA" id="ARBA00022989"/>
    </source>
</evidence>
<dbReference type="Proteomes" id="UP000230821">
    <property type="component" value="Unassembled WGS sequence"/>
</dbReference>
<sequence>MQEFPKLFDFRLDKLIDRFVDWLTIAGEPLFDALGTGLLVPLLALERFLLWLPWFVIIIALAAAAWKLAGWKLAGGSAVGLLFIGILGMWELAMSTLAIVLTATLLAILIGVPVGILMARHDLSEKIIRPILDLMQTMPSFVYLIPALMLFGLGKVPALLSTFIYAVPPAIRLTNLGIRQVAPDVIECGRAFGSTSRQLLFKVQLPLAIPTIMAGVNQTIMMALAMVVIASMIGAGGLGKEVLTGIAQLKVGKGFIGGISIVILAIIMDRITQALTQSQMKHVM</sequence>
<gene>
    <name evidence="9" type="ORF">CSA56_18770</name>
</gene>
<feature type="transmembrane region" description="Helical" evidence="7">
    <location>
        <begin position="251"/>
        <end position="268"/>
    </location>
</feature>
<evidence type="ECO:0000256" key="4">
    <source>
        <dbReference type="ARBA" id="ARBA00022692"/>
    </source>
</evidence>
<accession>A0A2G6K935</accession>
<comment type="subcellular location">
    <subcellularLocation>
        <location evidence="7">Cell membrane</location>
        <topology evidence="7">Multi-pass membrane protein</topology>
    </subcellularLocation>
    <subcellularLocation>
        <location evidence="1">Membrane</location>
        <topology evidence="1">Multi-pass membrane protein</topology>
    </subcellularLocation>
</comment>
<dbReference type="PROSITE" id="PS50928">
    <property type="entry name" value="ABC_TM1"/>
    <property type="match status" value="1"/>
</dbReference>
<dbReference type="AlphaFoldDB" id="A0A2G6K935"/>
<keyword evidence="2 7" id="KW-0813">Transport</keyword>
<feature type="transmembrane region" description="Helical" evidence="7">
    <location>
        <begin position="96"/>
        <end position="119"/>
    </location>
</feature>
<evidence type="ECO:0000259" key="8">
    <source>
        <dbReference type="PROSITE" id="PS50928"/>
    </source>
</evidence>
<feature type="transmembrane region" description="Helical" evidence="7">
    <location>
        <begin position="48"/>
        <end position="66"/>
    </location>
</feature>
<proteinExistence type="inferred from homology"/>
<dbReference type="GO" id="GO:0015871">
    <property type="term" value="P:choline transport"/>
    <property type="evidence" value="ECO:0007669"/>
    <property type="project" value="TreeGrafter"/>
</dbReference>
<dbReference type="GO" id="GO:0043190">
    <property type="term" value="C:ATP-binding cassette (ABC) transporter complex"/>
    <property type="evidence" value="ECO:0007669"/>
    <property type="project" value="TreeGrafter"/>
</dbReference>
<keyword evidence="3" id="KW-1003">Cell membrane</keyword>
<feature type="transmembrane region" description="Helical" evidence="7">
    <location>
        <begin position="73"/>
        <end position="90"/>
    </location>
</feature>
<dbReference type="PANTHER" id="PTHR47737">
    <property type="entry name" value="GLYCINE BETAINE/PROLINE BETAINE TRANSPORT SYSTEM PERMEASE PROTEIN PROW"/>
    <property type="match status" value="1"/>
</dbReference>
<keyword evidence="5 7" id="KW-1133">Transmembrane helix</keyword>
<evidence type="ECO:0000313" key="10">
    <source>
        <dbReference type="Proteomes" id="UP000230821"/>
    </source>
</evidence>
<name>A0A2G6K935_9BACT</name>
<protein>
    <recommendedName>
        <fullName evidence="8">ABC transmembrane type-1 domain-containing protein</fullName>
    </recommendedName>
</protein>
<keyword evidence="4 7" id="KW-0812">Transmembrane</keyword>
<organism evidence="9 10">
    <name type="scientific">candidate division KSB3 bacterium</name>
    <dbReference type="NCBI Taxonomy" id="2044937"/>
    <lineage>
        <taxon>Bacteria</taxon>
        <taxon>candidate division KSB3</taxon>
    </lineage>
</organism>
<dbReference type="InterPro" id="IPR000515">
    <property type="entry name" value="MetI-like"/>
</dbReference>
<dbReference type="Gene3D" id="1.10.3720.10">
    <property type="entry name" value="MetI-like"/>
    <property type="match status" value="1"/>
</dbReference>